<accession>A0ABR2EE81</accession>
<evidence type="ECO:0000313" key="1">
    <source>
        <dbReference type="EMBL" id="KAK8558809.1"/>
    </source>
</evidence>
<dbReference type="Proteomes" id="UP001472677">
    <property type="component" value="Unassembled WGS sequence"/>
</dbReference>
<name>A0ABR2EE81_9ROSI</name>
<sequence>MDVWNNVEMAYAKYLEVSEGSERGLSNSVTVKPEWSLHESDMVKTNCDADFDLLSEKVAVVVVGRD</sequence>
<comment type="caution">
    <text evidence="1">The sequence shown here is derived from an EMBL/GenBank/DDBJ whole genome shotgun (WGS) entry which is preliminary data.</text>
</comment>
<keyword evidence="2" id="KW-1185">Reference proteome</keyword>
<evidence type="ECO:0000313" key="2">
    <source>
        <dbReference type="Proteomes" id="UP001472677"/>
    </source>
</evidence>
<reference evidence="1 2" key="1">
    <citation type="journal article" date="2024" name="G3 (Bethesda)">
        <title>Genome assembly of Hibiscus sabdariffa L. provides insights into metabolisms of medicinal natural products.</title>
        <authorList>
            <person name="Kim T."/>
        </authorList>
    </citation>
    <scope>NUCLEOTIDE SEQUENCE [LARGE SCALE GENOMIC DNA]</scope>
    <source>
        <strain evidence="1">TK-2024</strain>
        <tissue evidence="1">Old leaves</tissue>
    </source>
</reference>
<proteinExistence type="predicted"/>
<dbReference type="EMBL" id="JBBPBM010000015">
    <property type="protein sequence ID" value="KAK8558809.1"/>
    <property type="molecule type" value="Genomic_DNA"/>
</dbReference>
<organism evidence="1 2">
    <name type="scientific">Hibiscus sabdariffa</name>
    <name type="common">roselle</name>
    <dbReference type="NCBI Taxonomy" id="183260"/>
    <lineage>
        <taxon>Eukaryota</taxon>
        <taxon>Viridiplantae</taxon>
        <taxon>Streptophyta</taxon>
        <taxon>Embryophyta</taxon>
        <taxon>Tracheophyta</taxon>
        <taxon>Spermatophyta</taxon>
        <taxon>Magnoliopsida</taxon>
        <taxon>eudicotyledons</taxon>
        <taxon>Gunneridae</taxon>
        <taxon>Pentapetalae</taxon>
        <taxon>rosids</taxon>
        <taxon>malvids</taxon>
        <taxon>Malvales</taxon>
        <taxon>Malvaceae</taxon>
        <taxon>Malvoideae</taxon>
        <taxon>Hibiscus</taxon>
    </lineage>
</organism>
<gene>
    <name evidence="1" type="ORF">V6N12_042103</name>
</gene>
<protein>
    <submittedName>
        <fullName evidence="1">Uncharacterized protein</fullName>
    </submittedName>
</protein>